<organism evidence="7 8">
    <name type="scientific">Parachlamydia acanthamoebae (strain UV7)</name>
    <dbReference type="NCBI Taxonomy" id="765952"/>
    <lineage>
        <taxon>Bacteria</taxon>
        <taxon>Pseudomonadati</taxon>
        <taxon>Chlamydiota</taxon>
        <taxon>Chlamydiia</taxon>
        <taxon>Parachlamydiales</taxon>
        <taxon>Parachlamydiaceae</taxon>
        <taxon>Parachlamydia</taxon>
    </lineage>
</organism>
<comment type="subunit">
    <text evidence="6">Homodimer.</text>
</comment>
<dbReference type="InterPro" id="IPR033756">
    <property type="entry name" value="YlxH/NBP35"/>
</dbReference>
<feature type="binding site" evidence="6">
    <location>
        <begin position="18"/>
        <end position="25"/>
    </location>
    <ligand>
        <name>ATP</name>
        <dbReference type="ChEBI" id="CHEBI:30616"/>
    </ligand>
</feature>
<keyword evidence="6" id="KW-0378">Hydrolase</keyword>
<reference evidence="7 8" key="2">
    <citation type="journal article" date="2011" name="Mol. Biol. Evol.">
        <title>Unity in variety--the pan-genome of the Chlamydiae.</title>
        <authorList>
            <person name="Collingro A."/>
            <person name="Tischler P."/>
            <person name="Weinmaier T."/>
            <person name="Penz T."/>
            <person name="Heinz E."/>
            <person name="Brunham R.C."/>
            <person name="Read T.D."/>
            <person name="Bavoil P.M."/>
            <person name="Sachse K."/>
            <person name="Kahane S."/>
            <person name="Friedman M.G."/>
            <person name="Rattei T."/>
            <person name="Myers G.S."/>
            <person name="Horn M."/>
        </authorList>
    </citation>
    <scope>NUCLEOTIDE SEQUENCE [LARGE SCALE GENOMIC DNA]</scope>
    <source>
        <strain evidence="8">UV7</strain>
    </source>
</reference>
<evidence type="ECO:0000256" key="2">
    <source>
        <dbReference type="ARBA" id="ARBA00022741"/>
    </source>
</evidence>
<comment type="function">
    <text evidence="6">Binds and transfers iron-sulfur (Fe-S) clusters to target apoproteins. Can hydrolyze ATP.</text>
</comment>
<dbReference type="Gene3D" id="3.40.50.300">
    <property type="entry name" value="P-loop containing nucleotide triphosphate hydrolases"/>
    <property type="match status" value="1"/>
</dbReference>
<dbReference type="RefSeq" id="WP_006341859.1">
    <property type="nucleotide sequence ID" value="NC_015702.1"/>
</dbReference>
<dbReference type="eggNOG" id="COG0489">
    <property type="taxonomic scope" value="Bacteria"/>
</dbReference>
<gene>
    <name evidence="7" type="primary">mrp-B</name>
    <name evidence="7" type="ordered locus">PUV_08510</name>
</gene>
<dbReference type="InterPro" id="IPR000808">
    <property type="entry name" value="Mrp-like_CS"/>
</dbReference>
<accession>F8KY66</accession>
<dbReference type="GO" id="GO:0140663">
    <property type="term" value="F:ATP-dependent FeS chaperone activity"/>
    <property type="evidence" value="ECO:0007669"/>
    <property type="project" value="InterPro"/>
</dbReference>
<dbReference type="Proteomes" id="UP000000495">
    <property type="component" value="Chromosome"/>
</dbReference>
<proteinExistence type="inferred from homology"/>
<dbReference type="PANTHER" id="PTHR42961:SF2">
    <property type="entry name" value="IRON-SULFUR PROTEIN NUBPL"/>
    <property type="match status" value="1"/>
</dbReference>
<keyword evidence="4 6" id="KW-0408">Iron</keyword>
<dbReference type="FunFam" id="3.40.50.300:FF:001119">
    <property type="entry name" value="Iron-sulfur cluster carrier protein"/>
    <property type="match status" value="1"/>
</dbReference>
<dbReference type="GO" id="GO:0016887">
    <property type="term" value="F:ATP hydrolysis activity"/>
    <property type="evidence" value="ECO:0007669"/>
    <property type="project" value="UniProtKB-UniRule"/>
</dbReference>
<dbReference type="Pfam" id="PF10609">
    <property type="entry name" value="ParA"/>
    <property type="match status" value="1"/>
</dbReference>
<keyword evidence="2 6" id="KW-0547">Nucleotide-binding</keyword>
<comment type="similarity">
    <text evidence="6">Belongs to the Mrp/NBP35 ATP-binding proteins family.</text>
</comment>
<dbReference type="PANTHER" id="PTHR42961">
    <property type="entry name" value="IRON-SULFUR PROTEIN NUBPL"/>
    <property type="match status" value="1"/>
</dbReference>
<evidence type="ECO:0000256" key="4">
    <source>
        <dbReference type="ARBA" id="ARBA00023004"/>
    </source>
</evidence>
<evidence type="ECO:0000256" key="5">
    <source>
        <dbReference type="ARBA" id="ARBA00023014"/>
    </source>
</evidence>
<keyword evidence="5 6" id="KW-0411">Iron-sulfur</keyword>
<dbReference type="OrthoDB" id="9809679at2"/>
<keyword evidence="8" id="KW-1185">Reference proteome</keyword>
<dbReference type="AlphaFoldDB" id="F8KY66"/>
<name>F8KY66_PARAV</name>
<dbReference type="HOGENOM" id="CLU_024839_0_2_0"/>
<evidence type="ECO:0000256" key="6">
    <source>
        <dbReference type="HAMAP-Rule" id="MF_02040"/>
    </source>
</evidence>
<dbReference type="GO" id="GO:0051539">
    <property type="term" value="F:4 iron, 4 sulfur cluster binding"/>
    <property type="evidence" value="ECO:0007669"/>
    <property type="project" value="TreeGrafter"/>
</dbReference>
<dbReference type="GO" id="GO:0005524">
    <property type="term" value="F:ATP binding"/>
    <property type="evidence" value="ECO:0007669"/>
    <property type="project" value="UniProtKB-UniRule"/>
</dbReference>
<dbReference type="CDD" id="cd02037">
    <property type="entry name" value="Mrp_NBP35"/>
    <property type="match status" value="1"/>
</dbReference>
<protein>
    <recommendedName>
        <fullName evidence="6">Iron-sulfur cluster carrier protein</fullName>
    </recommendedName>
</protein>
<keyword evidence="1 6" id="KW-0479">Metal-binding</keyword>
<dbReference type="EMBL" id="FR872580">
    <property type="protein sequence ID" value="CCB85801.1"/>
    <property type="molecule type" value="Genomic_DNA"/>
</dbReference>
<dbReference type="HAMAP" id="MF_02040">
    <property type="entry name" value="Mrp_NBP35"/>
    <property type="match status" value="1"/>
</dbReference>
<dbReference type="KEGG" id="puv:PUV_08510"/>
<dbReference type="STRING" id="765952.PUV_08510"/>
<dbReference type="GO" id="GO:0046872">
    <property type="term" value="F:metal ion binding"/>
    <property type="evidence" value="ECO:0007669"/>
    <property type="project" value="UniProtKB-KW"/>
</dbReference>
<dbReference type="InterPro" id="IPR027417">
    <property type="entry name" value="P-loop_NTPase"/>
</dbReference>
<evidence type="ECO:0000256" key="3">
    <source>
        <dbReference type="ARBA" id="ARBA00022840"/>
    </source>
</evidence>
<dbReference type="InterPro" id="IPR044304">
    <property type="entry name" value="NUBPL-like"/>
</dbReference>
<dbReference type="InterPro" id="IPR019591">
    <property type="entry name" value="Mrp/NBP35_ATP-bd"/>
</dbReference>
<dbReference type="PROSITE" id="PS01215">
    <property type="entry name" value="MRP"/>
    <property type="match status" value="1"/>
</dbReference>
<sequence>MAHALSQISTTTYLVGSGKGGVGKSTVAVNLAVALAKIGLSVGLLDADLYGPSVPIMMGLRRLTPQSEVDADGKEMITPFFKFGVKILSLGFFIEEARSIVWRGPMLHTTIQKFIQNIFWGHLDVLLIDLPPGTGDIPLSLSQLLTITGALIVSTPQEVAILDVIKVMNAFHQLEIPIVGLIENMAGFTAPDTGHTYALFGEGKVDDLARRFQTSLLGRIPFHPSIRIGGDEGVPAAFHSGQAGDPFHLIARELLQQSPTY</sequence>
<evidence type="ECO:0000313" key="8">
    <source>
        <dbReference type="Proteomes" id="UP000000495"/>
    </source>
</evidence>
<dbReference type="GO" id="GO:0016226">
    <property type="term" value="P:iron-sulfur cluster assembly"/>
    <property type="evidence" value="ECO:0007669"/>
    <property type="project" value="InterPro"/>
</dbReference>
<evidence type="ECO:0000313" key="7">
    <source>
        <dbReference type="EMBL" id="CCB85801.1"/>
    </source>
</evidence>
<evidence type="ECO:0000256" key="1">
    <source>
        <dbReference type="ARBA" id="ARBA00022723"/>
    </source>
</evidence>
<reference key="1">
    <citation type="journal article" date="2011" name="Mol. Biol. Evol.">
        <title>Unity in variety -- the pan-genome of the Chlamydiae.</title>
        <authorList>
            <person name="Collingro A."/>
            <person name="Tischler P."/>
            <person name="Weinmaier T."/>
            <person name="Penz T."/>
            <person name="Heinz E."/>
            <person name="Brunham R.C."/>
            <person name="Read T.D."/>
            <person name="Bavoil P.M."/>
            <person name="Sachse K."/>
            <person name="Kahane S."/>
            <person name="Friedman M.G."/>
            <person name="Rattei T."/>
            <person name="Myers G.S.A."/>
            <person name="Horn M."/>
        </authorList>
    </citation>
    <scope>NUCLEOTIDE SEQUENCE</scope>
    <source>
        <strain>UV7</strain>
    </source>
</reference>
<dbReference type="SUPFAM" id="SSF52540">
    <property type="entry name" value="P-loop containing nucleoside triphosphate hydrolases"/>
    <property type="match status" value="1"/>
</dbReference>
<keyword evidence="3 6" id="KW-0067">ATP-binding</keyword>